<name>A0A225DH69_9BACT</name>
<keyword evidence="6 13" id="KW-1133">Transmembrane helix</keyword>
<proteinExistence type="inferred from homology"/>
<evidence type="ECO:0000256" key="6">
    <source>
        <dbReference type="ARBA" id="ARBA00022989"/>
    </source>
</evidence>
<feature type="transmembrane region" description="Helical" evidence="13">
    <location>
        <begin position="253"/>
        <end position="273"/>
    </location>
</feature>
<dbReference type="GO" id="GO:0006633">
    <property type="term" value="P:fatty acid biosynthetic process"/>
    <property type="evidence" value="ECO:0007669"/>
    <property type="project" value="UniProtKB-KW"/>
</dbReference>
<dbReference type="AlphaFoldDB" id="A0A225DH69"/>
<sequence>MKKAAEEANEFGGGSSSALASPALRVERDLGGDVAHSHQRDIAPTPDSDRPGRADDGEGLVRSLDQEPEQLPASPAAELPARPAWYRALRVGSALLPLIVVHLSLVALFFVPATWVELVMFLVMTRLTGIGVTVGFHRYLAHHAFKTSRWFQFVLAAAGCTALQKGPLWWVIYHRQHHTHSDTEGDVHSPVVDGFWYAHMGWLFARDLTRPDLSSIRDLTKFPELVWLDRLWMLPGFAAAGVCYLIDGWSGLFWGYCLSTAVVFQVTFAVNSFGHVWGRQRFATGEGSRNNWVLGILAMGDGWHNNHHRAPTSARHGFAWYEVDFAYLIIRLLRGLRLVWDVRQPPAAALAAAGRTVSPAPVTV</sequence>
<evidence type="ECO:0000256" key="4">
    <source>
        <dbReference type="ARBA" id="ARBA00022692"/>
    </source>
</evidence>
<feature type="domain" description="Fatty acid desaturase" evidence="14">
    <location>
        <begin position="114"/>
        <end position="329"/>
    </location>
</feature>
<feature type="compositionally biased region" description="Basic and acidic residues" evidence="12">
    <location>
        <begin position="25"/>
        <end position="56"/>
    </location>
</feature>
<dbReference type="RefSeq" id="WP_088255767.1">
    <property type="nucleotide sequence ID" value="NZ_NIDE01000007.1"/>
</dbReference>
<gene>
    <name evidence="15" type="ORF">FRUB_04674</name>
</gene>
<evidence type="ECO:0000259" key="14">
    <source>
        <dbReference type="Pfam" id="PF00487"/>
    </source>
</evidence>
<evidence type="ECO:0000256" key="3">
    <source>
        <dbReference type="ARBA" id="ARBA00022516"/>
    </source>
</evidence>
<dbReference type="EMBL" id="NIDE01000007">
    <property type="protein sequence ID" value="OWK40782.1"/>
    <property type="molecule type" value="Genomic_DNA"/>
</dbReference>
<evidence type="ECO:0000256" key="5">
    <source>
        <dbReference type="ARBA" id="ARBA00022832"/>
    </source>
</evidence>
<evidence type="ECO:0000313" key="15">
    <source>
        <dbReference type="EMBL" id="OWK40782.1"/>
    </source>
</evidence>
<evidence type="ECO:0000256" key="8">
    <source>
        <dbReference type="ARBA" id="ARBA00023004"/>
    </source>
</evidence>
<keyword evidence="10 13" id="KW-0472">Membrane</keyword>
<dbReference type="CDD" id="cd03505">
    <property type="entry name" value="Delta9-FADS-like"/>
    <property type="match status" value="1"/>
</dbReference>
<evidence type="ECO:0000256" key="12">
    <source>
        <dbReference type="SAM" id="MobiDB-lite"/>
    </source>
</evidence>
<feature type="transmembrane region" description="Helical" evidence="13">
    <location>
        <begin position="231"/>
        <end position="247"/>
    </location>
</feature>
<feature type="region of interest" description="Disordered" evidence="12">
    <location>
        <begin position="1"/>
        <end position="59"/>
    </location>
</feature>
<dbReference type="Pfam" id="PF00487">
    <property type="entry name" value="FA_desaturase"/>
    <property type="match status" value="1"/>
</dbReference>
<evidence type="ECO:0000313" key="16">
    <source>
        <dbReference type="Proteomes" id="UP000214646"/>
    </source>
</evidence>
<evidence type="ECO:0000256" key="10">
    <source>
        <dbReference type="ARBA" id="ARBA00023136"/>
    </source>
</evidence>
<evidence type="ECO:0000256" key="7">
    <source>
        <dbReference type="ARBA" id="ARBA00023002"/>
    </source>
</evidence>
<organism evidence="15 16">
    <name type="scientific">Fimbriiglobus ruber</name>
    <dbReference type="NCBI Taxonomy" id="1908690"/>
    <lineage>
        <taxon>Bacteria</taxon>
        <taxon>Pseudomonadati</taxon>
        <taxon>Planctomycetota</taxon>
        <taxon>Planctomycetia</taxon>
        <taxon>Gemmatales</taxon>
        <taxon>Gemmataceae</taxon>
        <taxon>Fimbriiglobus</taxon>
    </lineage>
</organism>
<evidence type="ECO:0000256" key="11">
    <source>
        <dbReference type="ARBA" id="ARBA00023160"/>
    </source>
</evidence>
<dbReference type="GO" id="GO:0016020">
    <property type="term" value="C:membrane"/>
    <property type="evidence" value="ECO:0007669"/>
    <property type="project" value="UniProtKB-SubCell"/>
</dbReference>
<feature type="transmembrane region" description="Helical" evidence="13">
    <location>
        <begin position="91"/>
        <end position="112"/>
    </location>
</feature>
<evidence type="ECO:0000256" key="9">
    <source>
        <dbReference type="ARBA" id="ARBA00023098"/>
    </source>
</evidence>
<evidence type="ECO:0000256" key="13">
    <source>
        <dbReference type="SAM" id="Phobius"/>
    </source>
</evidence>
<feature type="transmembrane region" description="Helical" evidence="13">
    <location>
        <begin position="118"/>
        <end position="140"/>
    </location>
</feature>
<accession>A0A225DH69</accession>
<dbReference type="InterPro" id="IPR005804">
    <property type="entry name" value="FA_desaturase_dom"/>
</dbReference>
<evidence type="ECO:0000256" key="2">
    <source>
        <dbReference type="ARBA" id="ARBA00008749"/>
    </source>
</evidence>
<comment type="similarity">
    <text evidence="2">Belongs to the fatty acid desaturase type 2 family.</text>
</comment>
<keyword evidence="9" id="KW-0443">Lipid metabolism</keyword>
<dbReference type="PANTHER" id="PTHR11351:SF31">
    <property type="entry name" value="DESATURASE 1, ISOFORM A-RELATED"/>
    <property type="match status" value="1"/>
</dbReference>
<keyword evidence="4 13" id="KW-0812">Transmembrane</keyword>
<dbReference type="GO" id="GO:0016717">
    <property type="term" value="F:oxidoreductase activity, acting on paired donors, with oxidation of a pair of donors resulting in the reduction of molecular oxygen to two molecules of water"/>
    <property type="evidence" value="ECO:0007669"/>
    <property type="project" value="InterPro"/>
</dbReference>
<dbReference type="InterPro" id="IPR015876">
    <property type="entry name" value="Acyl-CoA_DS"/>
</dbReference>
<dbReference type="PRINTS" id="PR00075">
    <property type="entry name" value="FACDDSATRASE"/>
</dbReference>
<comment type="subcellular location">
    <subcellularLocation>
        <location evidence="1">Membrane</location>
        <topology evidence="1">Multi-pass membrane protein</topology>
    </subcellularLocation>
</comment>
<keyword evidence="7" id="KW-0560">Oxidoreductase</keyword>
<keyword evidence="16" id="KW-1185">Reference proteome</keyword>
<reference evidence="16" key="1">
    <citation type="submission" date="2017-06" db="EMBL/GenBank/DDBJ databases">
        <title>Genome analysis of Fimbriiglobus ruber SP5, the first member of the order Planctomycetales with confirmed chitinolytic capability.</title>
        <authorList>
            <person name="Ravin N.V."/>
            <person name="Rakitin A.L."/>
            <person name="Ivanova A.A."/>
            <person name="Beletsky A.V."/>
            <person name="Kulichevskaya I.S."/>
            <person name="Mardanov A.V."/>
            <person name="Dedysh S.N."/>
        </authorList>
    </citation>
    <scope>NUCLEOTIDE SEQUENCE [LARGE SCALE GENOMIC DNA]</scope>
    <source>
        <strain evidence="16">SP5</strain>
    </source>
</reference>
<keyword evidence="3" id="KW-0444">Lipid biosynthesis</keyword>
<keyword evidence="5" id="KW-0276">Fatty acid metabolism</keyword>
<comment type="caution">
    <text evidence="15">The sequence shown here is derived from an EMBL/GenBank/DDBJ whole genome shotgun (WGS) entry which is preliminary data.</text>
</comment>
<keyword evidence="11" id="KW-0275">Fatty acid biosynthesis</keyword>
<keyword evidence="8" id="KW-0408">Iron</keyword>
<evidence type="ECO:0000256" key="1">
    <source>
        <dbReference type="ARBA" id="ARBA00004141"/>
    </source>
</evidence>
<dbReference type="PANTHER" id="PTHR11351">
    <property type="entry name" value="ACYL-COA DESATURASE"/>
    <property type="match status" value="1"/>
</dbReference>
<protein>
    <submittedName>
        <fullName evidence="15">Fatty acid desaturase</fullName>
    </submittedName>
</protein>
<dbReference type="Proteomes" id="UP000214646">
    <property type="component" value="Unassembled WGS sequence"/>
</dbReference>